<keyword evidence="3" id="KW-1185">Reference proteome</keyword>
<reference evidence="2 3" key="1">
    <citation type="journal article" date="2019" name="Commun. Biol.">
        <title>The bagworm genome reveals a unique fibroin gene that provides high tensile strength.</title>
        <authorList>
            <person name="Kono N."/>
            <person name="Nakamura H."/>
            <person name="Ohtoshi R."/>
            <person name="Tomita M."/>
            <person name="Numata K."/>
            <person name="Arakawa K."/>
        </authorList>
    </citation>
    <scope>NUCLEOTIDE SEQUENCE [LARGE SCALE GENOMIC DNA]</scope>
</reference>
<accession>A0A4C1Z9B9</accession>
<protein>
    <submittedName>
        <fullName evidence="2">Uncharacterized protein</fullName>
    </submittedName>
</protein>
<feature type="compositionally biased region" description="Basic and acidic residues" evidence="1">
    <location>
        <begin position="41"/>
        <end position="54"/>
    </location>
</feature>
<comment type="caution">
    <text evidence="2">The sequence shown here is derived from an EMBL/GenBank/DDBJ whole genome shotgun (WGS) entry which is preliminary data.</text>
</comment>
<feature type="region of interest" description="Disordered" evidence="1">
    <location>
        <begin position="34"/>
        <end position="54"/>
    </location>
</feature>
<evidence type="ECO:0000313" key="3">
    <source>
        <dbReference type="Proteomes" id="UP000299102"/>
    </source>
</evidence>
<sequence length="80" mass="9217">MRWVYRSWRRLFTKKDGDSTHRVAKAISITSSSVETYDGDMSPKERQGPRGLDDKRANLGRVWVNNCTHLPEVQQGLLLT</sequence>
<dbReference type="AlphaFoldDB" id="A0A4C1Z9B9"/>
<evidence type="ECO:0000256" key="1">
    <source>
        <dbReference type="SAM" id="MobiDB-lite"/>
    </source>
</evidence>
<proteinExistence type="predicted"/>
<name>A0A4C1Z9B9_EUMVA</name>
<evidence type="ECO:0000313" key="2">
    <source>
        <dbReference type="EMBL" id="GBP83247.1"/>
    </source>
</evidence>
<dbReference type="EMBL" id="BGZK01001611">
    <property type="protein sequence ID" value="GBP83247.1"/>
    <property type="molecule type" value="Genomic_DNA"/>
</dbReference>
<dbReference type="Proteomes" id="UP000299102">
    <property type="component" value="Unassembled WGS sequence"/>
</dbReference>
<organism evidence="2 3">
    <name type="scientific">Eumeta variegata</name>
    <name type="common">Bagworm moth</name>
    <name type="synonym">Eumeta japonica</name>
    <dbReference type="NCBI Taxonomy" id="151549"/>
    <lineage>
        <taxon>Eukaryota</taxon>
        <taxon>Metazoa</taxon>
        <taxon>Ecdysozoa</taxon>
        <taxon>Arthropoda</taxon>
        <taxon>Hexapoda</taxon>
        <taxon>Insecta</taxon>
        <taxon>Pterygota</taxon>
        <taxon>Neoptera</taxon>
        <taxon>Endopterygota</taxon>
        <taxon>Lepidoptera</taxon>
        <taxon>Glossata</taxon>
        <taxon>Ditrysia</taxon>
        <taxon>Tineoidea</taxon>
        <taxon>Psychidae</taxon>
        <taxon>Oiketicinae</taxon>
        <taxon>Eumeta</taxon>
    </lineage>
</organism>
<gene>
    <name evidence="2" type="ORF">EVAR_52048_1</name>
</gene>